<dbReference type="HOGENOM" id="CLU_3051775_0_0_1"/>
<dbReference type="Proteomes" id="UP000001312">
    <property type="component" value="Unassembled WGS sequence"/>
</dbReference>
<dbReference type="InParanoid" id="A7E410"/>
<dbReference type="GeneID" id="5494343"/>
<gene>
    <name evidence="1" type="ORF">SS1G_00032</name>
</gene>
<protein>
    <submittedName>
        <fullName evidence="1">Uncharacterized protein</fullName>
    </submittedName>
</protein>
<dbReference type="KEGG" id="ssl:SS1G_00032"/>
<evidence type="ECO:0000313" key="2">
    <source>
        <dbReference type="Proteomes" id="UP000001312"/>
    </source>
</evidence>
<name>A7E410_SCLS1</name>
<proteinExistence type="predicted"/>
<organism evidence="1 2">
    <name type="scientific">Sclerotinia sclerotiorum (strain ATCC 18683 / 1980 / Ss-1)</name>
    <name type="common">White mold</name>
    <name type="synonym">Whetzelinia sclerotiorum</name>
    <dbReference type="NCBI Taxonomy" id="665079"/>
    <lineage>
        <taxon>Eukaryota</taxon>
        <taxon>Fungi</taxon>
        <taxon>Dikarya</taxon>
        <taxon>Ascomycota</taxon>
        <taxon>Pezizomycotina</taxon>
        <taxon>Leotiomycetes</taxon>
        <taxon>Helotiales</taxon>
        <taxon>Sclerotiniaceae</taxon>
        <taxon>Sclerotinia</taxon>
    </lineage>
</organism>
<sequence>MSTYDRSCIVPIEQSALRAKASKLMHISSDSIRRYTQCQSSENFRIDRKFQAEP</sequence>
<dbReference type="EMBL" id="CH476621">
    <property type="protein sequence ID" value="EDN90632.1"/>
    <property type="molecule type" value="Genomic_DNA"/>
</dbReference>
<dbReference type="RefSeq" id="XP_001597946.1">
    <property type="nucleotide sequence ID" value="XM_001597896.1"/>
</dbReference>
<reference evidence="2" key="1">
    <citation type="journal article" date="2011" name="PLoS Genet.">
        <title>Genomic analysis of the necrotrophic fungal pathogens Sclerotinia sclerotiorum and Botrytis cinerea.</title>
        <authorList>
            <person name="Amselem J."/>
            <person name="Cuomo C.A."/>
            <person name="van Kan J.A."/>
            <person name="Viaud M."/>
            <person name="Benito E.P."/>
            <person name="Couloux A."/>
            <person name="Coutinho P.M."/>
            <person name="de Vries R.P."/>
            <person name="Dyer P.S."/>
            <person name="Fillinger S."/>
            <person name="Fournier E."/>
            <person name="Gout L."/>
            <person name="Hahn M."/>
            <person name="Kohn L."/>
            <person name="Lapalu N."/>
            <person name="Plummer K.M."/>
            <person name="Pradier J.M."/>
            <person name="Quevillon E."/>
            <person name="Sharon A."/>
            <person name="Simon A."/>
            <person name="ten Have A."/>
            <person name="Tudzynski B."/>
            <person name="Tudzynski P."/>
            <person name="Wincker P."/>
            <person name="Andrew M."/>
            <person name="Anthouard V."/>
            <person name="Beever R.E."/>
            <person name="Beffa R."/>
            <person name="Benoit I."/>
            <person name="Bouzid O."/>
            <person name="Brault B."/>
            <person name="Chen Z."/>
            <person name="Choquer M."/>
            <person name="Collemare J."/>
            <person name="Cotton P."/>
            <person name="Danchin E.G."/>
            <person name="Da Silva C."/>
            <person name="Gautier A."/>
            <person name="Giraud C."/>
            <person name="Giraud T."/>
            <person name="Gonzalez C."/>
            <person name="Grossetete S."/>
            <person name="Guldener U."/>
            <person name="Henrissat B."/>
            <person name="Howlett B.J."/>
            <person name="Kodira C."/>
            <person name="Kretschmer M."/>
            <person name="Lappartient A."/>
            <person name="Leroch M."/>
            <person name="Levis C."/>
            <person name="Mauceli E."/>
            <person name="Neuveglise C."/>
            <person name="Oeser B."/>
            <person name="Pearson M."/>
            <person name="Poulain J."/>
            <person name="Poussereau N."/>
            <person name="Quesneville H."/>
            <person name="Rascle C."/>
            <person name="Schumacher J."/>
            <person name="Segurens B."/>
            <person name="Sexton A."/>
            <person name="Silva E."/>
            <person name="Sirven C."/>
            <person name="Soanes D.M."/>
            <person name="Talbot N.J."/>
            <person name="Templeton M."/>
            <person name="Yandava C."/>
            <person name="Yarden O."/>
            <person name="Zeng Q."/>
            <person name="Rollins J.A."/>
            <person name="Lebrun M.H."/>
            <person name="Dickman M."/>
        </authorList>
    </citation>
    <scope>NUCLEOTIDE SEQUENCE [LARGE SCALE GENOMIC DNA]</scope>
    <source>
        <strain evidence="2">ATCC 18683 / 1980 / Ss-1</strain>
    </source>
</reference>
<evidence type="ECO:0000313" key="1">
    <source>
        <dbReference type="EMBL" id="EDN90632.1"/>
    </source>
</evidence>
<keyword evidence="2" id="KW-1185">Reference proteome</keyword>
<dbReference type="AlphaFoldDB" id="A7E410"/>
<accession>A7E410</accession>